<reference evidence="1" key="2">
    <citation type="submission" date="2015-03" db="UniProtKB">
        <authorList>
            <consortium name="EnsemblPlants"/>
        </authorList>
    </citation>
    <scope>IDENTIFICATION</scope>
</reference>
<evidence type="ECO:0008006" key="3">
    <source>
        <dbReference type="Google" id="ProtNLM"/>
    </source>
</evidence>
<sequence>MENIDDGKFIRMEVKDGKSAFFWFDNWFQLGKLIDITGAVGTQYLGIPRNARVCEAVSHEQWNERNQRRHRTVFRSVDQLIRTVDKAIRNIITSLRYKSGHELAGLMQRWFMATANT</sequence>
<reference evidence="1 2" key="1">
    <citation type="journal article" date="2014" name="Genome Biol.">
        <title>Transcriptome and methylome profiling reveals relics of genome dominance in the mesopolyploid Brassica oleracea.</title>
        <authorList>
            <person name="Parkin I.A."/>
            <person name="Koh C."/>
            <person name="Tang H."/>
            <person name="Robinson S.J."/>
            <person name="Kagale S."/>
            <person name="Clarke W.E."/>
            <person name="Town C.D."/>
            <person name="Nixon J."/>
            <person name="Krishnakumar V."/>
            <person name="Bidwell S.L."/>
            <person name="Denoeud F."/>
            <person name="Belcram H."/>
            <person name="Links M.G."/>
            <person name="Just J."/>
            <person name="Clarke C."/>
            <person name="Bender T."/>
            <person name="Huebert T."/>
            <person name="Mason A.S."/>
            <person name="Pires J.C."/>
            <person name="Barker G."/>
            <person name="Moore J."/>
            <person name="Walley P.G."/>
            <person name="Manoli S."/>
            <person name="Batley J."/>
            <person name="Edwards D."/>
            <person name="Nelson M.N."/>
            <person name="Wang X."/>
            <person name="Paterson A.H."/>
            <person name="King G."/>
            <person name="Bancroft I."/>
            <person name="Chalhoub B."/>
            <person name="Sharpe A.G."/>
        </authorList>
    </citation>
    <scope>NUCLEOTIDE SEQUENCE</scope>
    <source>
        <strain evidence="1 2">cv. TO1000</strain>
    </source>
</reference>
<dbReference type="EnsemblPlants" id="Bo7g018680.1">
    <property type="protein sequence ID" value="Bo7g018680.1"/>
    <property type="gene ID" value="Bo7g018680"/>
</dbReference>
<organism evidence="1 2">
    <name type="scientific">Brassica oleracea var. oleracea</name>
    <dbReference type="NCBI Taxonomy" id="109376"/>
    <lineage>
        <taxon>Eukaryota</taxon>
        <taxon>Viridiplantae</taxon>
        <taxon>Streptophyta</taxon>
        <taxon>Embryophyta</taxon>
        <taxon>Tracheophyta</taxon>
        <taxon>Spermatophyta</taxon>
        <taxon>Magnoliopsida</taxon>
        <taxon>eudicotyledons</taxon>
        <taxon>Gunneridae</taxon>
        <taxon>Pentapetalae</taxon>
        <taxon>rosids</taxon>
        <taxon>malvids</taxon>
        <taxon>Brassicales</taxon>
        <taxon>Brassicaceae</taxon>
        <taxon>Brassiceae</taxon>
        <taxon>Brassica</taxon>
    </lineage>
</organism>
<protein>
    <recommendedName>
        <fullName evidence="3">Reverse transcriptase zinc-binding domain-containing protein</fullName>
    </recommendedName>
</protein>
<evidence type="ECO:0000313" key="1">
    <source>
        <dbReference type="EnsemblPlants" id="Bo7g018680.1"/>
    </source>
</evidence>
<name>A0A0D3D3S1_BRAOL</name>
<keyword evidence="2" id="KW-1185">Reference proteome</keyword>
<dbReference type="AlphaFoldDB" id="A0A0D3D3S1"/>
<dbReference type="Proteomes" id="UP000032141">
    <property type="component" value="Chromosome C7"/>
</dbReference>
<evidence type="ECO:0000313" key="2">
    <source>
        <dbReference type="Proteomes" id="UP000032141"/>
    </source>
</evidence>
<dbReference type="Gramene" id="Bo7g018680.1">
    <property type="protein sequence ID" value="Bo7g018680.1"/>
    <property type="gene ID" value="Bo7g018680"/>
</dbReference>
<proteinExistence type="predicted"/>
<dbReference type="HOGENOM" id="CLU_1930472_0_0_1"/>
<accession>A0A0D3D3S1</accession>
<dbReference type="eggNOG" id="KOG1075">
    <property type="taxonomic scope" value="Eukaryota"/>
</dbReference>